<dbReference type="Pfam" id="PF01464">
    <property type="entry name" value="SLT"/>
    <property type="match status" value="1"/>
</dbReference>
<proteinExistence type="inferred from homology"/>
<dbReference type="RefSeq" id="WP_202824166.1">
    <property type="nucleotide sequence ID" value="NZ_JAEUXJ010000001.1"/>
</dbReference>
<dbReference type="PANTHER" id="PTHR37423:SF2">
    <property type="entry name" value="MEMBRANE-BOUND LYTIC MUREIN TRANSGLYCOSYLASE C"/>
    <property type="match status" value="1"/>
</dbReference>
<feature type="signal peptide" evidence="4">
    <location>
        <begin position="1"/>
        <end position="21"/>
    </location>
</feature>
<name>A0ABS1UYD4_9PROT</name>
<dbReference type="Gene3D" id="1.10.530.10">
    <property type="match status" value="1"/>
</dbReference>
<dbReference type="InterPro" id="IPR008939">
    <property type="entry name" value="Lytic_TGlycosylase_superhlx_U"/>
</dbReference>
<evidence type="ECO:0000313" key="6">
    <source>
        <dbReference type="EMBL" id="MBL6454465.1"/>
    </source>
</evidence>
<reference evidence="6 7" key="1">
    <citation type="submission" date="2021-01" db="EMBL/GenBank/DDBJ databases">
        <title>Belnapia mucosa sp. nov. and Belnapia arida sp. nov., isolated from the Tabernas Desert (Almeria, Spain).</title>
        <authorList>
            <person name="Molina-Menor E."/>
            <person name="Vidal-Verdu A."/>
            <person name="Calonge A."/>
            <person name="Satari L."/>
            <person name="Pereto Magraner J."/>
            <person name="Porcar Miralles M."/>
        </authorList>
    </citation>
    <scope>NUCLEOTIDE SEQUENCE [LARGE SCALE GENOMIC DNA]</scope>
    <source>
        <strain evidence="6 7">T6</strain>
    </source>
</reference>
<feature type="domain" description="Transglycosylase SLT" evidence="5">
    <location>
        <begin position="494"/>
        <end position="595"/>
    </location>
</feature>
<dbReference type="CDD" id="cd13401">
    <property type="entry name" value="Slt70-like"/>
    <property type="match status" value="1"/>
</dbReference>
<comment type="caution">
    <text evidence="6">The sequence shown here is derived from an EMBL/GenBank/DDBJ whole genome shotgun (WGS) entry which is preliminary data.</text>
</comment>
<evidence type="ECO:0000256" key="4">
    <source>
        <dbReference type="SAM" id="SignalP"/>
    </source>
</evidence>
<keyword evidence="3 4" id="KW-0732">Signal</keyword>
<evidence type="ECO:0000256" key="2">
    <source>
        <dbReference type="ARBA" id="ARBA00009387"/>
    </source>
</evidence>
<accession>A0ABS1UYD4</accession>
<protein>
    <submittedName>
        <fullName evidence="6">Lytic transglycosylase domain-containing protein</fullName>
    </submittedName>
</protein>
<evidence type="ECO:0000256" key="1">
    <source>
        <dbReference type="ARBA" id="ARBA00007734"/>
    </source>
</evidence>
<comment type="similarity">
    <text evidence="2">Belongs to the virb1 family.</text>
</comment>
<organism evidence="6 7">
    <name type="scientific">Belnapia mucosa</name>
    <dbReference type="NCBI Taxonomy" id="2804532"/>
    <lineage>
        <taxon>Bacteria</taxon>
        <taxon>Pseudomonadati</taxon>
        <taxon>Pseudomonadota</taxon>
        <taxon>Alphaproteobacteria</taxon>
        <taxon>Acetobacterales</taxon>
        <taxon>Roseomonadaceae</taxon>
        <taxon>Belnapia</taxon>
    </lineage>
</organism>
<gene>
    <name evidence="6" type="ORF">JMJ55_03955</name>
</gene>
<comment type="similarity">
    <text evidence="1">Belongs to the transglycosylase Slt family.</text>
</comment>
<dbReference type="SUPFAM" id="SSF48435">
    <property type="entry name" value="Bacterial muramidases"/>
    <property type="match status" value="1"/>
</dbReference>
<evidence type="ECO:0000256" key="3">
    <source>
        <dbReference type="ARBA" id="ARBA00022729"/>
    </source>
</evidence>
<sequence length="650" mass="69566">MRRRTVLALPAALALPRPAAAQPAAAGGAEATRSAGRQAVAFANANRWAEADAVAQSAHPLIRKLVTWMRLQSRTSAALAPEIAGFALQNPDWPGQEALQRRAEEALAAEPDDALASRFFAARPPRSLDGHQRLADALSRAGRAEEAAKAIRSAWQEAPSDPAAEPGFLARNAGSLTPEHHWRRFDRLALAREAGGASRVTGFLDPARQGIAAARLAYAADSSDADQPGLQAREPGLAFERARWLRRRDRDAEAVAAWAGSDAPSPEAARAAWPERNLLARKLIRLGDARSAYAVAAKHGLEFAGEARQDAEFLAGFIALRRLEDAASAERHFSQLAEGSRSVITRARALYWQGRALAARGDTGARTRYAAAAEFPVTFYGQLAALALGEDGPALSSRIAATRGPAPAAGFEARELAQVVLALADIGETRRARQFLLRLEELASEPAERAATARLGTRIGRPDHAVWIARRSGAAGLMLLEDGWPTPYPAPSEGPEPALVHAIARQESNFDTEAVSSANARGLMQLLPSTAQLVARRIGTALPPGALNGDPALNMRLGAAYLGQLLDRFGGVLPFAIAGYNAGPNRVDEWLGTFGDPRSGTITMLDWMELIPFGETRNYVQRVLENMAIYRARDPAAAGQPHPMTRWLGA</sequence>
<dbReference type="SUPFAM" id="SSF53955">
    <property type="entry name" value="Lysozyme-like"/>
    <property type="match status" value="1"/>
</dbReference>
<dbReference type="Proteomes" id="UP000606490">
    <property type="component" value="Unassembled WGS sequence"/>
</dbReference>
<evidence type="ECO:0000259" key="5">
    <source>
        <dbReference type="Pfam" id="PF01464"/>
    </source>
</evidence>
<dbReference type="EMBL" id="JAEUXJ010000001">
    <property type="protein sequence ID" value="MBL6454465.1"/>
    <property type="molecule type" value="Genomic_DNA"/>
</dbReference>
<dbReference type="InterPro" id="IPR008258">
    <property type="entry name" value="Transglycosylase_SLT_dom_1"/>
</dbReference>
<keyword evidence="7" id="KW-1185">Reference proteome</keyword>
<dbReference type="InterPro" id="IPR023346">
    <property type="entry name" value="Lysozyme-like_dom_sf"/>
</dbReference>
<feature type="chain" id="PRO_5047250481" evidence="4">
    <location>
        <begin position="22"/>
        <end position="650"/>
    </location>
</feature>
<dbReference type="PANTHER" id="PTHR37423">
    <property type="entry name" value="SOLUBLE LYTIC MUREIN TRANSGLYCOSYLASE-RELATED"/>
    <property type="match status" value="1"/>
</dbReference>
<evidence type="ECO:0000313" key="7">
    <source>
        <dbReference type="Proteomes" id="UP000606490"/>
    </source>
</evidence>
<dbReference type="Gene3D" id="1.25.20.10">
    <property type="entry name" value="Bacterial muramidases"/>
    <property type="match status" value="1"/>
</dbReference>